<evidence type="ECO:0000313" key="2">
    <source>
        <dbReference type="EMBL" id="ATA87490.1"/>
    </source>
</evidence>
<keyword evidence="2" id="KW-0378">Hydrolase</keyword>
<evidence type="ECO:0000313" key="3">
    <source>
        <dbReference type="Proteomes" id="UP000217250"/>
    </source>
</evidence>
<evidence type="ECO:0000259" key="1">
    <source>
        <dbReference type="Pfam" id="PF13391"/>
    </source>
</evidence>
<proteinExistence type="predicted"/>
<dbReference type="Proteomes" id="UP000217250">
    <property type="component" value="Chromosome"/>
</dbReference>
<sequence length="240" mass="28193">MEYIEFEKEFKAFMEKEGKVTEAIKDYMSRLRFIAKNGFYIGRGMLDIDTIIDSLKKTESNRKTYKNSKQYSNLKSALKKYKYFITAKENNLVDDIEAIRKDRTISETQKELLTFARIGQGKYRKDLIELWGKCSVSECNMTDLLIASHIKPWSESSNEEKLDRYNGLLLLPNYDKLFDKHLISFDDDGKIIISSQIKEEEYKVLGISANDKLFKILPENKPYLKIHREIFCSKNNMTIK</sequence>
<feature type="domain" description="HNH nuclease" evidence="1">
    <location>
        <begin position="134"/>
        <end position="186"/>
    </location>
</feature>
<keyword evidence="2" id="KW-0255">Endonuclease</keyword>
<organism evidence="2 3">
    <name type="scientific">Capnocytophaga gingivalis</name>
    <dbReference type="NCBI Taxonomy" id="1017"/>
    <lineage>
        <taxon>Bacteria</taxon>
        <taxon>Pseudomonadati</taxon>
        <taxon>Bacteroidota</taxon>
        <taxon>Flavobacteriia</taxon>
        <taxon>Flavobacteriales</taxon>
        <taxon>Flavobacteriaceae</taxon>
        <taxon>Capnocytophaga</taxon>
    </lineage>
</organism>
<dbReference type="GeneID" id="84808923"/>
<dbReference type="AlphaFoldDB" id="A0A250FQU3"/>
<dbReference type="Pfam" id="PF13391">
    <property type="entry name" value="HNH_2"/>
    <property type="match status" value="1"/>
</dbReference>
<dbReference type="InterPro" id="IPR003615">
    <property type="entry name" value="HNH_nuc"/>
</dbReference>
<dbReference type="EMBL" id="CP022386">
    <property type="protein sequence ID" value="ATA87490.1"/>
    <property type="molecule type" value="Genomic_DNA"/>
</dbReference>
<reference evidence="3" key="1">
    <citation type="submission" date="2017-06" db="EMBL/GenBank/DDBJ databases">
        <title>Capnocytophaga spp. assemblies.</title>
        <authorList>
            <person name="Gulvik C.A."/>
        </authorList>
    </citation>
    <scope>NUCLEOTIDE SEQUENCE [LARGE SCALE GENOMIC DNA]</scope>
    <source>
        <strain evidence="3">H1496</strain>
    </source>
</reference>
<dbReference type="OrthoDB" id="67788at2"/>
<protein>
    <submittedName>
        <fullName evidence="2">HNH endonuclease</fullName>
    </submittedName>
</protein>
<accession>A0A250FQU3</accession>
<dbReference type="KEGG" id="cgh:CGC50_10195"/>
<dbReference type="RefSeq" id="WP_095910743.1">
    <property type="nucleotide sequence ID" value="NZ_CP022386.1"/>
</dbReference>
<keyword evidence="2" id="KW-0540">Nuclease</keyword>
<name>A0A250FQU3_9FLAO</name>
<gene>
    <name evidence="2" type="ORF">CGC50_10195</name>
</gene>
<dbReference type="GO" id="GO:0004519">
    <property type="term" value="F:endonuclease activity"/>
    <property type="evidence" value="ECO:0007669"/>
    <property type="project" value="UniProtKB-KW"/>
</dbReference>